<accession>A0A2K5ANR2</accession>
<dbReference type="GO" id="GO:0016491">
    <property type="term" value="F:oxidoreductase activity"/>
    <property type="evidence" value="ECO:0007669"/>
    <property type="project" value="InterPro"/>
</dbReference>
<name>A0A2K5ANR2_9ARCH</name>
<dbReference type="InterPro" id="IPR052541">
    <property type="entry name" value="SQRD"/>
</dbReference>
<dbReference type="KEGG" id="ncv:NCAV_0080"/>
<feature type="domain" description="FAD/NAD(P)-binding" evidence="1">
    <location>
        <begin position="3"/>
        <end position="293"/>
    </location>
</feature>
<sequence length="391" mass="43611">MKRILILGGGAGGVVVASRLSKMLKDKVSITLVDKNRYHEFRPSYLWLAMGTRKPDDIRRELILLERKGINFLNGSVKSIDAADRKVSVDDGGGGTKMLDYDYLVVALGAELRPEMLKGMEHAYHTWELDDALRFKDALAGFKGGRIVVGVASMPYRCPPAPFELALMLRYLSEQRGVDDRTEISIFHPAWNIPMEPFGPFMQKAFSNFLEQYRIRFHGNWKVDHIDGERKRIVAKDGDALDYDLAVVIPPHMPPRAVAESDIADGATGYMSVARKNLRNARYDDVFGLGDIIAPTLGIGMAGVFAHFEGDYIATQIADELSGAYMAMNYNRSGICVMDIGYAGAAVFCDFSKVIAGEAKYPECWMLGGMKAFRGIKMAFERMWFAELFGR</sequence>
<protein>
    <submittedName>
        <fullName evidence="2">Dehydrogenase</fullName>
    </submittedName>
</protein>
<dbReference type="PRINTS" id="PR00368">
    <property type="entry name" value="FADPNR"/>
</dbReference>
<evidence type="ECO:0000259" key="1">
    <source>
        <dbReference type="Pfam" id="PF07992"/>
    </source>
</evidence>
<organism evidence="2 3">
    <name type="scientific">Candidatus Nitrosocaldus cavascurensis</name>
    <dbReference type="NCBI Taxonomy" id="2058097"/>
    <lineage>
        <taxon>Archaea</taxon>
        <taxon>Nitrososphaerota</taxon>
        <taxon>Nitrososphaeria</taxon>
        <taxon>Candidatus Nitrosocaldales</taxon>
        <taxon>Candidatus Nitrosocaldaceae</taxon>
        <taxon>Candidatus Nitrosocaldus</taxon>
    </lineage>
</organism>
<dbReference type="Pfam" id="PF07992">
    <property type="entry name" value="Pyr_redox_2"/>
    <property type="match status" value="1"/>
</dbReference>
<dbReference type="RefSeq" id="WP_103286418.1">
    <property type="nucleotide sequence ID" value="NZ_LT981265.1"/>
</dbReference>
<dbReference type="GeneID" id="41594186"/>
<dbReference type="Proteomes" id="UP000236248">
    <property type="component" value="Chromosome NCAV"/>
</dbReference>
<dbReference type="SUPFAM" id="SSF51905">
    <property type="entry name" value="FAD/NAD(P)-binding domain"/>
    <property type="match status" value="2"/>
</dbReference>
<dbReference type="AlphaFoldDB" id="A0A2K5ANR2"/>
<dbReference type="PANTHER" id="PTHR43755">
    <property type="match status" value="1"/>
</dbReference>
<evidence type="ECO:0000313" key="2">
    <source>
        <dbReference type="EMBL" id="SPC33280.1"/>
    </source>
</evidence>
<keyword evidence="3" id="KW-1185">Reference proteome</keyword>
<reference evidence="3" key="1">
    <citation type="submission" date="2018-01" db="EMBL/GenBank/DDBJ databases">
        <authorList>
            <person name="Kerou L M."/>
        </authorList>
    </citation>
    <scope>NUCLEOTIDE SEQUENCE [LARGE SCALE GENOMIC DNA]</scope>
    <source>
        <strain evidence="3">SCU2</strain>
    </source>
</reference>
<gene>
    <name evidence="2" type="ORF">NCAV_0080</name>
</gene>
<dbReference type="Gene3D" id="3.50.50.60">
    <property type="entry name" value="FAD/NAD(P)-binding domain"/>
    <property type="match status" value="2"/>
</dbReference>
<dbReference type="InterPro" id="IPR023753">
    <property type="entry name" value="FAD/NAD-binding_dom"/>
</dbReference>
<dbReference type="EMBL" id="LT981265">
    <property type="protein sequence ID" value="SPC33280.1"/>
    <property type="molecule type" value="Genomic_DNA"/>
</dbReference>
<dbReference type="PANTHER" id="PTHR43755:SF1">
    <property type="entry name" value="FAD-DEPENDENT PYRIDINE NUCLEOTIDE-DISULPHIDE OXIDOREDUCTASE"/>
    <property type="match status" value="1"/>
</dbReference>
<proteinExistence type="predicted"/>
<dbReference type="InterPro" id="IPR036188">
    <property type="entry name" value="FAD/NAD-bd_sf"/>
</dbReference>
<evidence type="ECO:0000313" key="3">
    <source>
        <dbReference type="Proteomes" id="UP000236248"/>
    </source>
</evidence>